<feature type="transmembrane region" description="Helical" evidence="8">
    <location>
        <begin position="212"/>
        <end position="233"/>
    </location>
</feature>
<proteinExistence type="predicted"/>
<dbReference type="KEGG" id="salo:EF888_12665"/>
<comment type="caution">
    <text evidence="9">The sequence shown here is derived from an EMBL/GenBank/DDBJ whole genome shotgun (WGS) entry which is preliminary data.</text>
</comment>
<feature type="transmembrane region" description="Helical" evidence="8">
    <location>
        <begin position="39"/>
        <end position="59"/>
    </location>
</feature>
<name>A0A316GAN1_9RHOB</name>
<evidence type="ECO:0000256" key="5">
    <source>
        <dbReference type="ARBA" id="ARBA00022989"/>
    </source>
</evidence>
<feature type="transmembrane region" description="Helical" evidence="8">
    <location>
        <begin position="132"/>
        <end position="152"/>
    </location>
</feature>
<feature type="transmembrane region" description="Helical" evidence="8">
    <location>
        <begin position="7"/>
        <end position="27"/>
    </location>
</feature>
<feature type="transmembrane region" description="Helical" evidence="8">
    <location>
        <begin position="277"/>
        <end position="293"/>
    </location>
</feature>
<keyword evidence="2" id="KW-0813">Transport</keyword>
<feature type="transmembrane region" description="Helical" evidence="8">
    <location>
        <begin position="314"/>
        <end position="334"/>
    </location>
</feature>
<dbReference type="OrthoDB" id="7818483at2"/>
<feature type="transmembrane region" description="Helical" evidence="8">
    <location>
        <begin position="349"/>
        <end position="372"/>
    </location>
</feature>
<protein>
    <submittedName>
        <fullName evidence="9">Trk system potassium uptake protein TrkH</fullName>
    </submittedName>
</protein>
<feature type="transmembrane region" description="Helical" evidence="8">
    <location>
        <begin position="240"/>
        <end position="257"/>
    </location>
</feature>
<reference evidence="9 10" key="1">
    <citation type="submission" date="2018-05" db="EMBL/GenBank/DDBJ databases">
        <title>Genomic Encyclopedia of Type Strains, Phase IV (KMG-IV): sequencing the most valuable type-strain genomes for metagenomic binning, comparative biology and taxonomic classification.</title>
        <authorList>
            <person name="Goeker M."/>
        </authorList>
    </citation>
    <scope>NUCLEOTIDE SEQUENCE [LARGE SCALE GENOMIC DNA]</scope>
    <source>
        <strain evidence="9 10">DSM 103371</strain>
    </source>
</reference>
<organism evidence="9 10">
    <name type="scientific">Silicimonas algicola</name>
    <dbReference type="NCBI Taxonomy" id="1826607"/>
    <lineage>
        <taxon>Bacteria</taxon>
        <taxon>Pseudomonadati</taxon>
        <taxon>Pseudomonadota</taxon>
        <taxon>Alphaproteobacteria</taxon>
        <taxon>Rhodobacterales</taxon>
        <taxon>Paracoccaceae</taxon>
    </lineage>
</organism>
<evidence type="ECO:0000313" key="9">
    <source>
        <dbReference type="EMBL" id="PWK57653.1"/>
    </source>
</evidence>
<keyword evidence="4 8" id="KW-0812">Transmembrane</keyword>
<feature type="transmembrane region" description="Helical" evidence="8">
    <location>
        <begin position="189"/>
        <end position="206"/>
    </location>
</feature>
<dbReference type="InterPro" id="IPR003445">
    <property type="entry name" value="Cat_transpt"/>
</dbReference>
<evidence type="ECO:0000256" key="3">
    <source>
        <dbReference type="ARBA" id="ARBA00022475"/>
    </source>
</evidence>
<keyword evidence="7 8" id="KW-0472">Membrane</keyword>
<dbReference type="PANTHER" id="PTHR32024:SF3">
    <property type="entry name" value="TRK SYSTEM POTASSIUM UPTAKE PROTEIN"/>
    <property type="match status" value="1"/>
</dbReference>
<evidence type="ECO:0000256" key="4">
    <source>
        <dbReference type="ARBA" id="ARBA00022692"/>
    </source>
</evidence>
<accession>A0A316GAN1</accession>
<keyword evidence="3" id="KW-1003">Cell membrane</keyword>
<dbReference type="GO" id="GO:0005886">
    <property type="term" value="C:plasma membrane"/>
    <property type="evidence" value="ECO:0007669"/>
    <property type="project" value="UniProtKB-SubCell"/>
</dbReference>
<dbReference type="PANTHER" id="PTHR32024">
    <property type="entry name" value="TRK SYSTEM POTASSIUM UPTAKE PROTEIN TRKG-RELATED"/>
    <property type="match status" value="1"/>
</dbReference>
<dbReference type="Proteomes" id="UP000245390">
    <property type="component" value="Unassembled WGS sequence"/>
</dbReference>
<gene>
    <name evidence="9" type="ORF">C8D95_102299</name>
</gene>
<evidence type="ECO:0000256" key="6">
    <source>
        <dbReference type="ARBA" id="ARBA00023065"/>
    </source>
</evidence>
<evidence type="ECO:0000256" key="2">
    <source>
        <dbReference type="ARBA" id="ARBA00022448"/>
    </source>
</evidence>
<dbReference type="RefSeq" id="WP_109758247.1">
    <property type="nucleotide sequence ID" value="NZ_CP034588.1"/>
</dbReference>
<feature type="transmembrane region" description="Helical" evidence="8">
    <location>
        <begin position="71"/>
        <end position="89"/>
    </location>
</feature>
<dbReference type="AlphaFoldDB" id="A0A316GAN1"/>
<comment type="subcellular location">
    <subcellularLocation>
        <location evidence="1">Cell membrane</location>
        <topology evidence="1">Multi-pass membrane protein</topology>
    </subcellularLocation>
</comment>
<evidence type="ECO:0000313" key="10">
    <source>
        <dbReference type="Proteomes" id="UP000245390"/>
    </source>
</evidence>
<keyword evidence="5 8" id="KW-1133">Transmembrane helix</keyword>
<evidence type="ECO:0000256" key="1">
    <source>
        <dbReference type="ARBA" id="ARBA00004651"/>
    </source>
</evidence>
<dbReference type="GO" id="GO:0008324">
    <property type="term" value="F:monoatomic cation transmembrane transporter activity"/>
    <property type="evidence" value="ECO:0007669"/>
    <property type="project" value="InterPro"/>
</dbReference>
<evidence type="ECO:0000256" key="8">
    <source>
        <dbReference type="SAM" id="Phobius"/>
    </source>
</evidence>
<sequence>MSRFYDLPFIVILMGIGAAAMMVPAVYASVVNDNETARAFFYPSVLFSMLFGMVALATANIRIRRQGRSHLISIVACYAVLPVMLAVPFSEAVPDTTFLNAYVEMVSSLTTTGATLFAPERLPDAVHFWRAMVGWMGGFFVWVTAIAIMAPLNLGGFELTSAAEIGQGARESRRTAEPSERIRRVGARLFPVYLGLTVALWIALVVSGDRAIVGLVHSMSTLSTSGISVLGGLEPAGSGYVGEFIVFLFLIFALSRVTFVSEERPDGVRSLWNDPEIRLGLAITGTLAVLLFLRHWVVSFEDGTELRVLEGLRSVWGALFTVLSFLTTTGFVAADWDTAQLWSGVSSPGVLLVGLAVFGGGVATTAGGVKLLRVFSLYQHGLREMEKLVHPRSVGGSGRHGRRFRRQGAYAAWVFFMLFAISIALVVGAFTLVGRMGFEEAMILTIATLSTTGPLTAVAGGEPIDLAAYSEATKGIMCAAMILGRLEALAIIALLNPEFWR</sequence>
<keyword evidence="10" id="KW-1185">Reference proteome</keyword>
<feature type="transmembrane region" description="Helical" evidence="8">
    <location>
        <begin position="409"/>
        <end position="430"/>
    </location>
</feature>
<dbReference type="Pfam" id="PF02386">
    <property type="entry name" value="TrkH"/>
    <property type="match status" value="1"/>
</dbReference>
<dbReference type="GO" id="GO:0030001">
    <property type="term" value="P:metal ion transport"/>
    <property type="evidence" value="ECO:0007669"/>
    <property type="project" value="UniProtKB-ARBA"/>
</dbReference>
<dbReference type="EMBL" id="QGGV01000002">
    <property type="protein sequence ID" value="PWK57653.1"/>
    <property type="molecule type" value="Genomic_DNA"/>
</dbReference>
<keyword evidence="6" id="KW-0406">Ion transport</keyword>
<evidence type="ECO:0000256" key="7">
    <source>
        <dbReference type="ARBA" id="ARBA00023136"/>
    </source>
</evidence>